<proteinExistence type="predicted"/>
<dbReference type="Proteomes" id="UP000094819">
    <property type="component" value="Unassembled WGS sequence"/>
</dbReference>
<evidence type="ECO:0000313" key="3">
    <source>
        <dbReference type="Proteomes" id="UP000094819"/>
    </source>
</evidence>
<accession>A0A1E3JEN3</accession>
<reference evidence="2 3" key="1">
    <citation type="submission" date="2016-06" db="EMBL/GenBank/DDBJ databases">
        <title>Evolution of pathogenesis and genome organization in the Tremellales.</title>
        <authorList>
            <person name="Cuomo C."/>
            <person name="Litvintseva A."/>
            <person name="Heitman J."/>
            <person name="Chen Y."/>
            <person name="Sun S."/>
            <person name="Springer D."/>
            <person name="Dromer F."/>
            <person name="Young S."/>
            <person name="Zeng Q."/>
            <person name="Chapman S."/>
            <person name="Gujja S."/>
            <person name="Saif S."/>
            <person name="Birren B."/>
        </authorList>
    </citation>
    <scope>NUCLEOTIDE SEQUENCE [LARGE SCALE GENOMIC DNA]</scope>
    <source>
        <strain evidence="2 3">CBS 7118</strain>
    </source>
</reference>
<protein>
    <submittedName>
        <fullName evidence="2">Uncharacterized protein</fullName>
    </submittedName>
</protein>
<evidence type="ECO:0000313" key="2">
    <source>
        <dbReference type="EMBL" id="ODN99340.1"/>
    </source>
</evidence>
<dbReference type="OrthoDB" id="10540814at2759"/>
<feature type="compositionally biased region" description="Basic residues" evidence="1">
    <location>
        <begin position="57"/>
        <end position="70"/>
    </location>
</feature>
<dbReference type="EMBL" id="AWGH01000008">
    <property type="protein sequence ID" value="ODN99340.1"/>
    <property type="molecule type" value="Genomic_DNA"/>
</dbReference>
<gene>
    <name evidence="2" type="ORF">L198_03182</name>
</gene>
<feature type="compositionally biased region" description="Low complexity" evidence="1">
    <location>
        <begin position="74"/>
        <end position="83"/>
    </location>
</feature>
<comment type="caution">
    <text evidence="2">The sequence shown here is derived from an EMBL/GenBank/DDBJ whole genome shotgun (WGS) entry which is preliminary data.</text>
</comment>
<evidence type="ECO:0000256" key="1">
    <source>
        <dbReference type="SAM" id="MobiDB-lite"/>
    </source>
</evidence>
<dbReference type="AlphaFoldDB" id="A0A1E3JEN3"/>
<dbReference type="RefSeq" id="XP_019032417.1">
    <property type="nucleotide sequence ID" value="XM_019175314.1"/>
</dbReference>
<feature type="region of interest" description="Disordered" evidence="1">
    <location>
        <begin position="49"/>
        <end position="106"/>
    </location>
</feature>
<dbReference type="GeneID" id="30192395"/>
<organism evidence="2 3">
    <name type="scientific">Cryptococcus wingfieldii CBS 7118</name>
    <dbReference type="NCBI Taxonomy" id="1295528"/>
    <lineage>
        <taxon>Eukaryota</taxon>
        <taxon>Fungi</taxon>
        <taxon>Dikarya</taxon>
        <taxon>Basidiomycota</taxon>
        <taxon>Agaricomycotina</taxon>
        <taxon>Tremellomycetes</taxon>
        <taxon>Tremellales</taxon>
        <taxon>Cryptococcaceae</taxon>
        <taxon>Cryptococcus</taxon>
    </lineage>
</organism>
<keyword evidence="3" id="KW-1185">Reference proteome</keyword>
<sequence length="163" mass="18143">MVQFTGFSGASLDPIEGVEYVEVKVPPIKWRNDVTKRFLTLRERSDDLEKQRVRSISAKRRQTLRGKEKKKAAEAQTQAETAQSGMGDDEMASSSRQLPDYPGAELDETYVQQSLGSCGTQTTRGLSGKSPLMTFLTLTRRGYATAPSEIPRVPTNITVREPF</sequence>
<name>A0A1E3JEN3_9TREE</name>